<evidence type="ECO:0000313" key="2">
    <source>
        <dbReference type="Proteomes" id="UP000229434"/>
    </source>
</evidence>
<sequence>MMMEKRIRAKERDAIIQSLKSGVTPKIGIQHIQVGWVNKLKAMIQDNKHIADSGATFRLIVGNYSSGKTLFMSVVRAITLEQKFVTLHADLSPGRCMHATGGQAKNLYSKLMRRMKNLFMCNKLDGNTLIIINIINFT</sequence>
<gene>
    <name evidence="1" type="ORF">BHC49_07510</name>
</gene>
<comment type="caution">
    <text evidence="1">The sequence shown here is derived from an EMBL/GenBank/DDBJ whole genome shotgun (WGS) entry which is preliminary data.</text>
</comment>
<organism evidence="1 2">
    <name type="scientific">Snodgrassella alvi</name>
    <dbReference type="NCBI Taxonomy" id="1196083"/>
    <lineage>
        <taxon>Bacteria</taxon>
        <taxon>Pseudomonadati</taxon>
        <taxon>Pseudomonadota</taxon>
        <taxon>Betaproteobacteria</taxon>
        <taxon>Neisseriales</taxon>
        <taxon>Neisseriaceae</taxon>
        <taxon>Snodgrassella</taxon>
    </lineage>
</organism>
<dbReference type="Proteomes" id="UP000229434">
    <property type="component" value="Unassembled WGS sequence"/>
</dbReference>
<reference evidence="1 2" key="1">
    <citation type="journal article" date="2017" name="MBio">
        <title>Type VI secretion-mediated competition in the bee gut microbiome.</title>
        <authorList>
            <person name="Steele M.I."/>
            <person name="Kwong W.K."/>
            <person name="Powell J.E."/>
            <person name="Whiteley M."/>
            <person name="Moran N.A."/>
        </authorList>
    </citation>
    <scope>NUCLEOTIDE SEQUENCE [LARGE SCALE GENOMIC DNA]</scope>
    <source>
        <strain evidence="1 2">Nev3CBA3</strain>
    </source>
</reference>
<dbReference type="Pfam" id="PF10923">
    <property type="entry name" value="BrxC_BrxD"/>
    <property type="match status" value="1"/>
</dbReference>
<dbReference type="EMBL" id="MEIS01000109">
    <property type="protein sequence ID" value="PIT54849.1"/>
    <property type="molecule type" value="Genomic_DNA"/>
</dbReference>
<dbReference type="RefSeq" id="WP_218966846.1">
    <property type="nucleotide sequence ID" value="NZ_MEIS01000109.1"/>
</dbReference>
<dbReference type="InterPro" id="IPR021228">
    <property type="entry name" value="BrxD"/>
</dbReference>
<name>A0A2N9XXQ4_9NEIS</name>
<proteinExistence type="predicted"/>
<evidence type="ECO:0000313" key="1">
    <source>
        <dbReference type="EMBL" id="PIT54849.1"/>
    </source>
</evidence>
<dbReference type="AlphaFoldDB" id="A0A2N9XXQ4"/>
<protein>
    <submittedName>
        <fullName evidence="1">Uncharacterized protein</fullName>
    </submittedName>
</protein>
<accession>A0A2N9XXQ4</accession>